<comment type="similarity">
    <text evidence="2">Belongs to the autoinducer-2 exporter (AI-2E) (TC 2.A.86) family.</text>
</comment>
<evidence type="ECO:0000256" key="3">
    <source>
        <dbReference type="ARBA" id="ARBA00022692"/>
    </source>
</evidence>
<feature type="transmembrane region" description="Helical" evidence="7">
    <location>
        <begin position="80"/>
        <end position="98"/>
    </location>
</feature>
<dbReference type="PANTHER" id="PTHR21716:SF64">
    <property type="entry name" value="AI-2 TRANSPORT PROTEIN TQSA"/>
    <property type="match status" value="1"/>
</dbReference>
<sequence>AALDTAVLYAFGVPLPLLWGLLAFLTNYIPNIGFVIGLAPPAVLGLLDGGLGTMIWIIVAYSLINFVLQSLVQPKFLGDAVGLSFTMVSIALIAWAWVLGPLGAILAIPLSTLARALLLDLDPSKRWLNGLLSSAVEKPEVMRPHPTEQTTRESEGTRESEPPPGEKPERGPPDES</sequence>
<evidence type="ECO:0000256" key="1">
    <source>
        <dbReference type="ARBA" id="ARBA00004141"/>
    </source>
</evidence>
<reference evidence="9" key="1">
    <citation type="journal article" date="2019" name="Int. J. Syst. Evol. Microbiol.">
        <title>The Global Catalogue of Microorganisms (GCM) 10K type strain sequencing project: providing services to taxonomists for standard genome sequencing and annotation.</title>
        <authorList>
            <consortium name="The Broad Institute Genomics Platform"/>
            <consortium name="The Broad Institute Genome Sequencing Center for Infectious Disease"/>
            <person name="Wu L."/>
            <person name="Ma J."/>
        </authorList>
    </citation>
    <scope>NUCLEOTIDE SEQUENCE [LARGE SCALE GENOMIC DNA]</scope>
    <source>
        <strain evidence="9">JCM 31696</strain>
    </source>
</reference>
<feature type="transmembrane region" description="Helical" evidence="7">
    <location>
        <begin position="7"/>
        <end position="29"/>
    </location>
</feature>
<keyword evidence="4 7" id="KW-1133">Transmembrane helix</keyword>
<protein>
    <submittedName>
        <fullName evidence="8">AI-2E family transporter</fullName>
    </submittedName>
</protein>
<proteinExistence type="inferred from homology"/>
<evidence type="ECO:0000256" key="4">
    <source>
        <dbReference type="ARBA" id="ARBA00022989"/>
    </source>
</evidence>
<feature type="region of interest" description="Disordered" evidence="6">
    <location>
        <begin position="138"/>
        <end position="176"/>
    </location>
</feature>
<dbReference type="EMBL" id="JBHTIR010003391">
    <property type="protein sequence ID" value="MFD0855128.1"/>
    <property type="molecule type" value="Genomic_DNA"/>
</dbReference>
<evidence type="ECO:0000313" key="9">
    <source>
        <dbReference type="Proteomes" id="UP001597083"/>
    </source>
</evidence>
<evidence type="ECO:0000256" key="7">
    <source>
        <dbReference type="SAM" id="Phobius"/>
    </source>
</evidence>
<keyword evidence="9" id="KW-1185">Reference proteome</keyword>
<dbReference type="Proteomes" id="UP001597083">
    <property type="component" value="Unassembled WGS sequence"/>
</dbReference>
<accession>A0ABW3CL54</accession>
<comment type="caution">
    <text evidence="8">The sequence shown here is derived from an EMBL/GenBank/DDBJ whole genome shotgun (WGS) entry which is preliminary data.</text>
</comment>
<evidence type="ECO:0000313" key="8">
    <source>
        <dbReference type="EMBL" id="MFD0855128.1"/>
    </source>
</evidence>
<evidence type="ECO:0000256" key="6">
    <source>
        <dbReference type="SAM" id="MobiDB-lite"/>
    </source>
</evidence>
<gene>
    <name evidence="8" type="ORF">ACFQ07_23000</name>
</gene>
<dbReference type="Pfam" id="PF01594">
    <property type="entry name" value="AI-2E_transport"/>
    <property type="match status" value="1"/>
</dbReference>
<comment type="subcellular location">
    <subcellularLocation>
        <location evidence="1">Membrane</location>
        <topology evidence="1">Multi-pass membrane protein</topology>
    </subcellularLocation>
</comment>
<keyword evidence="3 7" id="KW-0812">Transmembrane</keyword>
<organism evidence="8 9">
    <name type="scientific">Actinomadura adrarensis</name>
    <dbReference type="NCBI Taxonomy" id="1819600"/>
    <lineage>
        <taxon>Bacteria</taxon>
        <taxon>Bacillati</taxon>
        <taxon>Actinomycetota</taxon>
        <taxon>Actinomycetes</taxon>
        <taxon>Streptosporangiales</taxon>
        <taxon>Thermomonosporaceae</taxon>
        <taxon>Actinomadura</taxon>
    </lineage>
</organism>
<dbReference type="InterPro" id="IPR002549">
    <property type="entry name" value="AI-2E-like"/>
</dbReference>
<keyword evidence="5 7" id="KW-0472">Membrane</keyword>
<evidence type="ECO:0000256" key="5">
    <source>
        <dbReference type="ARBA" id="ARBA00023136"/>
    </source>
</evidence>
<feature type="non-terminal residue" evidence="8">
    <location>
        <position position="1"/>
    </location>
</feature>
<dbReference type="PANTHER" id="PTHR21716">
    <property type="entry name" value="TRANSMEMBRANE PROTEIN"/>
    <property type="match status" value="1"/>
</dbReference>
<feature type="transmembrane region" description="Helical" evidence="7">
    <location>
        <begin position="49"/>
        <end position="68"/>
    </location>
</feature>
<feature type="transmembrane region" description="Helical" evidence="7">
    <location>
        <begin position="104"/>
        <end position="121"/>
    </location>
</feature>
<evidence type="ECO:0000256" key="2">
    <source>
        <dbReference type="ARBA" id="ARBA00009773"/>
    </source>
</evidence>
<name>A0ABW3CL54_9ACTN</name>